<evidence type="ECO:0000313" key="5">
    <source>
        <dbReference type="Proteomes" id="UP000244929"/>
    </source>
</evidence>
<evidence type="ECO:0000313" key="4">
    <source>
        <dbReference type="EMBL" id="AWH84895.1"/>
    </source>
</evidence>
<proteinExistence type="predicted"/>
<feature type="domain" description="Secretion system C-terminal sorting" evidence="3">
    <location>
        <begin position="270"/>
        <end position="331"/>
    </location>
</feature>
<sequence length="335" mass="35530">MKKLLLFIAFLMSLNAFAQTPIQAFYTASLIPEDSNITSYDLVTSASGPNQSATGANVVWNFNDLTQVTTTATTVLAASANDIANYPGTTMAVETTTQGGNPSYYYLGTSGSATSLTGADTSQMTIKYTNPALIGNFPMNYGDSTSDTVAGTFTGSGFSGTFTGTTSTSVDAYGTLTVNVGFSGPKNVTRLKTLQNLSLVYMGVPVGTLTQTTYSYYSSDFMLGPVFRSINSHIVVAALSIDQTQNTLEVYDQMANGVEDFNNRQKVVIAPNPVKDVLHIEGDAAIESVKIIDTTGRIIAEGKSNDIPVNQFPAGIYQVLVKGQSGSKSLKMVKQ</sequence>
<dbReference type="OrthoDB" id="1138233at2"/>
<dbReference type="Proteomes" id="UP000244929">
    <property type="component" value="Chromosome"/>
</dbReference>
<dbReference type="AlphaFoldDB" id="A0A2S1QWW7"/>
<dbReference type="Pfam" id="PF18962">
    <property type="entry name" value="Por_Secre_tail"/>
    <property type="match status" value="1"/>
</dbReference>
<evidence type="ECO:0000256" key="2">
    <source>
        <dbReference type="SAM" id="SignalP"/>
    </source>
</evidence>
<organism evidence="4 5">
    <name type="scientific">Flavobacterium album</name>
    <dbReference type="NCBI Taxonomy" id="2175091"/>
    <lineage>
        <taxon>Bacteria</taxon>
        <taxon>Pseudomonadati</taxon>
        <taxon>Bacteroidota</taxon>
        <taxon>Flavobacteriia</taxon>
        <taxon>Flavobacteriales</taxon>
        <taxon>Flavobacteriaceae</taxon>
        <taxon>Flavobacterium</taxon>
    </lineage>
</organism>
<accession>A0A2S1QWW7</accession>
<protein>
    <recommendedName>
        <fullName evidence="3">Secretion system C-terminal sorting domain-containing protein</fullName>
    </recommendedName>
</protein>
<dbReference type="RefSeq" id="WP_108777601.1">
    <property type="nucleotide sequence ID" value="NZ_CP029186.1"/>
</dbReference>
<keyword evidence="1 2" id="KW-0732">Signal</keyword>
<dbReference type="KEGG" id="falb:HYN59_07050"/>
<evidence type="ECO:0000256" key="1">
    <source>
        <dbReference type="ARBA" id="ARBA00022729"/>
    </source>
</evidence>
<reference evidence="4 5" key="1">
    <citation type="submission" date="2018-04" db="EMBL/GenBank/DDBJ databases">
        <title>Genome sequencing of Flavobacterium sp. HYN0059.</title>
        <authorList>
            <person name="Yi H."/>
            <person name="Baek C."/>
        </authorList>
    </citation>
    <scope>NUCLEOTIDE SEQUENCE [LARGE SCALE GENOMIC DNA]</scope>
    <source>
        <strain evidence="4 5">HYN0059</strain>
    </source>
</reference>
<keyword evidence="5" id="KW-1185">Reference proteome</keyword>
<gene>
    <name evidence="4" type="ORF">HYN59_07050</name>
</gene>
<evidence type="ECO:0000259" key="3">
    <source>
        <dbReference type="Pfam" id="PF18962"/>
    </source>
</evidence>
<feature type="signal peptide" evidence="2">
    <location>
        <begin position="1"/>
        <end position="18"/>
    </location>
</feature>
<dbReference type="InterPro" id="IPR026444">
    <property type="entry name" value="Secre_tail"/>
</dbReference>
<dbReference type="EMBL" id="CP029186">
    <property type="protein sequence ID" value="AWH84895.1"/>
    <property type="molecule type" value="Genomic_DNA"/>
</dbReference>
<feature type="chain" id="PRO_5015659460" description="Secretion system C-terminal sorting domain-containing protein" evidence="2">
    <location>
        <begin position="19"/>
        <end position="335"/>
    </location>
</feature>
<dbReference type="NCBIfam" id="TIGR04183">
    <property type="entry name" value="Por_Secre_tail"/>
    <property type="match status" value="1"/>
</dbReference>
<name>A0A2S1QWW7_9FLAO</name>